<evidence type="ECO:0000313" key="3">
    <source>
        <dbReference type="Proteomes" id="UP000094828"/>
    </source>
</evidence>
<keyword evidence="1" id="KW-0732">Signal</keyword>
<organism evidence="2 3">
    <name type="scientific">Planctopirus hydrillae</name>
    <dbReference type="NCBI Taxonomy" id="1841610"/>
    <lineage>
        <taxon>Bacteria</taxon>
        <taxon>Pseudomonadati</taxon>
        <taxon>Planctomycetota</taxon>
        <taxon>Planctomycetia</taxon>
        <taxon>Planctomycetales</taxon>
        <taxon>Planctomycetaceae</taxon>
        <taxon>Planctopirus</taxon>
    </lineage>
</organism>
<comment type="caution">
    <text evidence="2">The sequence shown here is derived from an EMBL/GenBank/DDBJ whole genome shotgun (WGS) entry which is preliminary data.</text>
</comment>
<dbReference type="STRING" id="1841610.A6X21_09825"/>
<evidence type="ECO:0000256" key="1">
    <source>
        <dbReference type="SAM" id="SignalP"/>
    </source>
</evidence>
<sequence length="330" mass="35883">MRTLLCAITMLALSLVHSTLADDTSRILAKPHDAVPSIADARKVLDLSQIPLAPGVEIAPRRPIFSLSYDCAASPKESYKHHQRQFTSTGWKELPGSSIEDALASGTFQRSGYSLSLMVMPAGGKSRVSIIPHGNVPLAKLPSLPGSTVLSDTPAQIMLIMPETSAPIARKITQDLIDRGWKTYGEAGPTRSFVQGSTLLNVMISDAPGQAGKSMVMYSTVLRSADLPVTDDATAIQYSDALTQVSWQSSSDPKEVIARTKSLMEAQGWKSTTTEPLYIDYKWTMFFRSDPKTLRKLEVRDLKPGSRALLKEFLPEEIPDQPTTAAPGNP</sequence>
<accession>A0A1C3E777</accession>
<dbReference type="AlphaFoldDB" id="A0A1C3E777"/>
<dbReference type="RefSeq" id="WP_068850353.1">
    <property type="nucleotide sequence ID" value="NZ_LYDR01000144.1"/>
</dbReference>
<feature type="signal peptide" evidence="1">
    <location>
        <begin position="1"/>
        <end position="21"/>
    </location>
</feature>
<gene>
    <name evidence="2" type="ORF">A6X21_09825</name>
</gene>
<feature type="chain" id="PRO_5008672844" evidence="1">
    <location>
        <begin position="22"/>
        <end position="330"/>
    </location>
</feature>
<keyword evidence="3" id="KW-1185">Reference proteome</keyword>
<protein>
    <submittedName>
        <fullName evidence="2">Uncharacterized protein</fullName>
    </submittedName>
</protein>
<evidence type="ECO:0000313" key="2">
    <source>
        <dbReference type="EMBL" id="ODA29102.1"/>
    </source>
</evidence>
<dbReference type="Proteomes" id="UP000094828">
    <property type="component" value="Unassembled WGS sequence"/>
</dbReference>
<name>A0A1C3E777_9PLAN</name>
<proteinExistence type="predicted"/>
<dbReference type="EMBL" id="LYDR01000144">
    <property type="protein sequence ID" value="ODA29102.1"/>
    <property type="molecule type" value="Genomic_DNA"/>
</dbReference>
<reference evidence="2 3" key="1">
    <citation type="submission" date="2016-05" db="EMBL/GenBank/DDBJ databases">
        <title>Genomic and physiological characterization of Planctopirus sp. isolated from fresh water lake.</title>
        <authorList>
            <person name="Subhash Y."/>
            <person name="Ramana C."/>
        </authorList>
    </citation>
    <scope>NUCLEOTIDE SEQUENCE [LARGE SCALE GENOMIC DNA]</scope>
    <source>
        <strain evidence="2 3">JC280</strain>
    </source>
</reference>
<dbReference type="OrthoDB" id="260615at2"/>